<dbReference type="InterPro" id="IPR036397">
    <property type="entry name" value="RNaseH_sf"/>
</dbReference>
<feature type="non-terminal residue" evidence="1">
    <location>
        <position position="1"/>
    </location>
</feature>
<sequence>RSSVNWPPRSCDLTPLNFFLWSQVGSLVYSNKSQTVDNLKANIIRVIDEARPDVCARVVEN</sequence>
<gene>
    <name evidence="1" type="ORF">WH47_01667</name>
</gene>
<name>A0A0L7QZP9_9HYME</name>
<reference evidence="1 2" key="1">
    <citation type="submission" date="2015-07" db="EMBL/GenBank/DDBJ databases">
        <title>The genome of Habropoda laboriosa.</title>
        <authorList>
            <person name="Pan H."/>
            <person name="Kapheim K."/>
        </authorList>
    </citation>
    <scope>NUCLEOTIDE SEQUENCE [LARGE SCALE GENOMIC DNA]</scope>
    <source>
        <strain evidence="1">0110345459</strain>
    </source>
</reference>
<evidence type="ECO:0000313" key="1">
    <source>
        <dbReference type="EMBL" id="KOC64099.1"/>
    </source>
</evidence>
<dbReference type="PANTHER" id="PTHR47326">
    <property type="entry name" value="TRANSPOSABLE ELEMENT TC3 TRANSPOSASE-LIKE PROTEIN"/>
    <property type="match status" value="1"/>
</dbReference>
<dbReference type="GO" id="GO:0003676">
    <property type="term" value="F:nucleic acid binding"/>
    <property type="evidence" value="ECO:0007669"/>
    <property type="project" value="InterPro"/>
</dbReference>
<dbReference type="STRING" id="597456.A0A0L7QZP9"/>
<dbReference type="EMBL" id="KQ414675">
    <property type="protein sequence ID" value="KOC64099.1"/>
    <property type="molecule type" value="Genomic_DNA"/>
</dbReference>
<organism evidence="1 2">
    <name type="scientific">Habropoda laboriosa</name>
    <dbReference type="NCBI Taxonomy" id="597456"/>
    <lineage>
        <taxon>Eukaryota</taxon>
        <taxon>Metazoa</taxon>
        <taxon>Ecdysozoa</taxon>
        <taxon>Arthropoda</taxon>
        <taxon>Hexapoda</taxon>
        <taxon>Insecta</taxon>
        <taxon>Pterygota</taxon>
        <taxon>Neoptera</taxon>
        <taxon>Endopterygota</taxon>
        <taxon>Hymenoptera</taxon>
        <taxon>Apocrita</taxon>
        <taxon>Aculeata</taxon>
        <taxon>Apoidea</taxon>
        <taxon>Anthophila</taxon>
        <taxon>Apidae</taxon>
        <taxon>Habropoda</taxon>
    </lineage>
</organism>
<evidence type="ECO:0000313" key="2">
    <source>
        <dbReference type="Proteomes" id="UP000053825"/>
    </source>
</evidence>
<dbReference type="Proteomes" id="UP000053825">
    <property type="component" value="Unassembled WGS sequence"/>
</dbReference>
<dbReference type="AlphaFoldDB" id="A0A0L7QZP9"/>
<keyword evidence="2" id="KW-1185">Reference proteome</keyword>
<proteinExistence type="predicted"/>
<protein>
    <submittedName>
        <fullName evidence="1">Uncharacterized protein</fullName>
    </submittedName>
</protein>
<accession>A0A0L7QZP9</accession>
<dbReference type="Gene3D" id="3.30.420.10">
    <property type="entry name" value="Ribonuclease H-like superfamily/Ribonuclease H"/>
    <property type="match status" value="1"/>
</dbReference>
<dbReference type="PANTHER" id="PTHR47326:SF1">
    <property type="entry name" value="HTH PSQ-TYPE DOMAIN-CONTAINING PROTEIN"/>
    <property type="match status" value="1"/>
</dbReference>